<evidence type="ECO:0000313" key="7">
    <source>
        <dbReference type="EMBL" id="MEZ0474006.1"/>
    </source>
</evidence>
<gene>
    <name evidence="7" type="ORF">AB6713_05160</name>
</gene>
<comment type="catalytic activity">
    <reaction evidence="5">
        <text>O-phospho-L-tyrosyl-[protein] + H2O = L-tyrosyl-[protein] + phosphate</text>
        <dbReference type="Rhea" id="RHEA:10684"/>
        <dbReference type="Rhea" id="RHEA-COMP:10136"/>
        <dbReference type="Rhea" id="RHEA-COMP:20101"/>
        <dbReference type="ChEBI" id="CHEBI:15377"/>
        <dbReference type="ChEBI" id="CHEBI:43474"/>
        <dbReference type="ChEBI" id="CHEBI:46858"/>
        <dbReference type="ChEBI" id="CHEBI:61978"/>
        <dbReference type="EC" id="3.1.3.48"/>
    </reaction>
</comment>
<comment type="caution">
    <text evidence="7">The sequence shown here is derived from an EMBL/GenBank/DDBJ whole genome shotgun (WGS) entry which is preliminary data.</text>
</comment>
<dbReference type="InterPro" id="IPR036196">
    <property type="entry name" value="Ptyr_pPase_sf"/>
</dbReference>
<evidence type="ECO:0000256" key="5">
    <source>
        <dbReference type="ARBA" id="ARBA00051722"/>
    </source>
</evidence>
<evidence type="ECO:0000256" key="4">
    <source>
        <dbReference type="ARBA" id="ARBA00022912"/>
    </source>
</evidence>
<dbReference type="EMBL" id="JBFWIC010000005">
    <property type="protein sequence ID" value="MEZ0474006.1"/>
    <property type="molecule type" value="Genomic_DNA"/>
</dbReference>
<keyword evidence="8" id="KW-1185">Reference proteome</keyword>
<dbReference type="InterPro" id="IPR017867">
    <property type="entry name" value="Tyr_phospatase_low_mol_wt"/>
</dbReference>
<evidence type="ECO:0000313" key="8">
    <source>
        <dbReference type="Proteomes" id="UP001566331"/>
    </source>
</evidence>
<evidence type="ECO:0000256" key="2">
    <source>
        <dbReference type="ARBA" id="ARBA00013064"/>
    </source>
</evidence>
<evidence type="ECO:0000259" key="6">
    <source>
        <dbReference type="SMART" id="SM00226"/>
    </source>
</evidence>
<dbReference type="GO" id="GO:0004725">
    <property type="term" value="F:protein tyrosine phosphatase activity"/>
    <property type="evidence" value="ECO:0007669"/>
    <property type="project" value="UniProtKB-EC"/>
</dbReference>
<dbReference type="Pfam" id="PF01451">
    <property type="entry name" value="LMWPc"/>
    <property type="match status" value="1"/>
</dbReference>
<sequence length="145" mass="16493">MFRKILLVCVGNICRSPTAEILMRHMINRDDVEIASAGLKALVDKPIDPTAQQLLLERGLDGTSHRARQVNPRLLVESDLILAMEHRHLASIGRDLPQVSGKLFLLGKWRDGCEIHDPHRQQRPAFEHVCGQIEDCVASWKRYIQ</sequence>
<accession>A0ABV4HQ96</accession>
<evidence type="ECO:0000256" key="3">
    <source>
        <dbReference type="ARBA" id="ARBA00022801"/>
    </source>
</evidence>
<keyword evidence="3 7" id="KW-0378">Hydrolase</keyword>
<dbReference type="CDD" id="cd16343">
    <property type="entry name" value="LMWPTP"/>
    <property type="match status" value="1"/>
</dbReference>
<dbReference type="RefSeq" id="WP_370563993.1">
    <property type="nucleotide sequence ID" value="NZ_JBFWIB010000006.1"/>
</dbReference>
<dbReference type="PANTHER" id="PTHR11717">
    <property type="entry name" value="LOW MOLECULAR WEIGHT PROTEIN TYROSINE PHOSPHATASE"/>
    <property type="match status" value="1"/>
</dbReference>
<keyword evidence="4" id="KW-0904">Protein phosphatase</keyword>
<dbReference type="InterPro" id="IPR050438">
    <property type="entry name" value="LMW_PTPase"/>
</dbReference>
<dbReference type="PRINTS" id="PR00719">
    <property type="entry name" value="LMWPTPASE"/>
</dbReference>
<dbReference type="PANTHER" id="PTHR11717:SF31">
    <property type="entry name" value="LOW MOLECULAR WEIGHT PROTEIN-TYROSINE-PHOSPHATASE ETP-RELATED"/>
    <property type="match status" value="1"/>
</dbReference>
<organism evidence="7 8">
    <name type="scientific">Luteimonas salinilitoris</name>
    <dbReference type="NCBI Taxonomy" id="3237697"/>
    <lineage>
        <taxon>Bacteria</taxon>
        <taxon>Pseudomonadati</taxon>
        <taxon>Pseudomonadota</taxon>
        <taxon>Gammaproteobacteria</taxon>
        <taxon>Lysobacterales</taxon>
        <taxon>Lysobacteraceae</taxon>
        <taxon>Luteimonas</taxon>
    </lineage>
</organism>
<feature type="domain" description="Phosphotyrosine protein phosphatase I" evidence="6">
    <location>
        <begin position="3"/>
        <end position="143"/>
    </location>
</feature>
<comment type="similarity">
    <text evidence="1">Belongs to the low molecular weight phosphotyrosine protein phosphatase family.</text>
</comment>
<reference evidence="7 8" key="1">
    <citation type="submission" date="2024-07" db="EMBL/GenBank/DDBJ databases">
        <title>Luteimonas salilacus sp. nov., isolated from the shore soil of Salt Lake in Tibet of China.</title>
        <authorList>
            <person name="Zhang X."/>
            <person name="Li A."/>
        </authorList>
    </citation>
    <scope>NUCLEOTIDE SEQUENCE [LARGE SCALE GENOMIC DNA]</scope>
    <source>
        <strain evidence="7 8">B3-2-R+30</strain>
    </source>
</reference>
<dbReference type="SUPFAM" id="SSF52788">
    <property type="entry name" value="Phosphotyrosine protein phosphatases I"/>
    <property type="match status" value="1"/>
</dbReference>
<dbReference type="Gene3D" id="3.40.50.2300">
    <property type="match status" value="1"/>
</dbReference>
<proteinExistence type="inferred from homology"/>
<evidence type="ECO:0000256" key="1">
    <source>
        <dbReference type="ARBA" id="ARBA00011063"/>
    </source>
</evidence>
<dbReference type="Proteomes" id="UP001566331">
    <property type="component" value="Unassembled WGS sequence"/>
</dbReference>
<dbReference type="SMART" id="SM00226">
    <property type="entry name" value="LMWPc"/>
    <property type="match status" value="1"/>
</dbReference>
<protein>
    <recommendedName>
        <fullName evidence="2">protein-tyrosine-phosphatase</fullName>
        <ecNumber evidence="2">3.1.3.48</ecNumber>
    </recommendedName>
</protein>
<dbReference type="InterPro" id="IPR023485">
    <property type="entry name" value="Ptyr_pPase"/>
</dbReference>
<dbReference type="EC" id="3.1.3.48" evidence="2"/>
<name>A0ABV4HQ96_9GAMM</name>